<evidence type="ECO:0000256" key="1">
    <source>
        <dbReference type="SAM" id="MobiDB-lite"/>
    </source>
</evidence>
<dbReference type="InterPro" id="IPR036249">
    <property type="entry name" value="Thioredoxin-like_sf"/>
</dbReference>
<feature type="chain" id="PRO_5045707125" description="Thioredoxin domain-containing protein" evidence="2">
    <location>
        <begin position="20"/>
        <end position="186"/>
    </location>
</feature>
<dbReference type="Gene3D" id="3.40.30.10">
    <property type="entry name" value="Glutaredoxin"/>
    <property type="match status" value="1"/>
</dbReference>
<evidence type="ECO:0000259" key="3">
    <source>
        <dbReference type="PROSITE" id="PS51352"/>
    </source>
</evidence>
<organism evidence="4 5">
    <name type="scientific">Streptomyces lannensis</name>
    <dbReference type="NCBI Taxonomy" id="766498"/>
    <lineage>
        <taxon>Bacteria</taxon>
        <taxon>Bacillati</taxon>
        <taxon>Actinomycetota</taxon>
        <taxon>Actinomycetes</taxon>
        <taxon>Kitasatosporales</taxon>
        <taxon>Streptomycetaceae</taxon>
        <taxon>Streptomyces</taxon>
    </lineage>
</organism>
<reference evidence="5" key="1">
    <citation type="journal article" date="2019" name="Int. J. Syst. Evol. Microbiol.">
        <title>The Global Catalogue of Microorganisms (GCM) 10K type strain sequencing project: providing services to taxonomists for standard genome sequencing and annotation.</title>
        <authorList>
            <consortium name="The Broad Institute Genomics Platform"/>
            <consortium name="The Broad Institute Genome Sequencing Center for Infectious Disease"/>
            <person name="Wu L."/>
            <person name="Ma J."/>
        </authorList>
    </citation>
    <scope>NUCLEOTIDE SEQUENCE [LARGE SCALE GENOMIC DNA]</scope>
    <source>
        <strain evidence="5">JCM 16578</strain>
    </source>
</reference>
<protein>
    <recommendedName>
        <fullName evidence="3">Thioredoxin domain-containing protein</fullName>
    </recommendedName>
</protein>
<sequence>MRRPLFPAAIGLAGIALLALTGCEGTPATSHSAPASAAPAAESAVPAASPTSSASEKPALGYDPAANAAADITAALKAGKKDGRPVLVDFGADWCPDCRVLDARFEEPGPATMLAKYHVVTVDVGEFDRNLDIAERYVNLQTSGIPALVVLDPASGRIKVATNRGEFANARTMSPGQVEEFLKRWA</sequence>
<dbReference type="RefSeq" id="WP_345552290.1">
    <property type="nucleotide sequence ID" value="NZ_BAAAZA010000019.1"/>
</dbReference>
<evidence type="ECO:0000256" key="2">
    <source>
        <dbReference type="SAM" id="SignalP"/>
    </source>
</evidence>
<keyword evidence="2" id="KW-0732">Signal</keyword>
<dbReference type="CDD" id="cd02947">
    <property type="entry name" value="TRX_family"/>
    <property type="match status" value="1"/>
</dbReference>
<keyword evidence="5" id="KW-1185">Reference proteome</keyword>
<dbReference type="Proteomes" id="UP001501563">
    <property type="component" value="Unassembled WGS sequence"/>
</dbReference>
<accession>A0ABP7KNJ0</accession>
<proteinExistence type="predicted"/>
<gene>
    <name evidence="4" type="ORF">GCM10022207_58580</name>
</gene>
<dbReference type="EMBL" id="BAAAZA010000019">
    <property type="protein sequence ID" value="GAA3883806.1"/>
    <property type="molecule type" value="Genomic_DNA"/>
</dbReference>
<dbReference type="PROSITE" id="PS51257">
    <property type="entry name" value="PROKAR_LIPOPROTEIN"/>
    <property type="match status" value="1"/>
</dbReference>
<dbReference type="PROSITE" id="PS51352">
    <property type="entry name" value="THIOREDOXIN_2"/>
    <property type="match status" value="1"/>
</dbReference>
<feature type="signal peptide" evidence="2">
    <location>
        <begin position="1"/>
        <end position="19"/>
    </location>
</feature>
<dbReference type="SUPFAM" id="SSF52833">
    <property type="entry name" value="Thioredoxin-like"/>
    <property type="match status" value="1"/>
</dbReference>
<feature type="region of interest" description="Disordered" evidence="1">
    <location>
        <begin position="28"/>
        <end position="60"/>
    </location>
</feature>
<dbReference type="Pfam" id="PF13899">
    <property type="entry name" value="Thioredoxin_7"/>
    <property type="match status" value="1"/>
</dbReference>
<evidence type="ECO:0000313" key="4">
    <source>
        <dbReference type="EMBL" id="GAA3883806.1"/>
    </source>
</evidence>
<evidence type="ECO:0000313" key="5">
    <source>
        <dbReference type="Proteomes" id="UP001501563"/>
    </source>
</evidence>
<name>A0ABP7KNJ0_9ACTN</name>
<dbReference type="InterPro" id="IPR013766">
    <property type="entry name" value="Thioredoxin_domain"/>
</dbReference>
<comment type="caution">
    <text evidence="4">The sequence shown here is derived from an EMBL/GenBank/DDBJ whole genome shotgun (WGS) entry which is preliminary data.</text>
</comment>
<feature type="domain" description="Thioredoxin" evidence="3">
    <location>
        <begin position="27"/>
        <end position="186"/>
    </location>
</feature>